<gene>
    <name evidence="5" type="ORF">D3218_02190</name>
</gene>
<dbReference type="PANTHER" id="PTHR43434">
    <property type="entry name" value="PHOSPHOGLYCOLATE PHOSPHATASE"/>
    <property type="match status" value="1"/>
</dbReference>
<dbReference type="PANTHER" id="PTHR43434:SF1">
    <property type="entry name" value="PHOSPHOGLYCOLATE PHOSPHATASE"/>
    <property type="match status" value="1"/>
</dbReference>
<comment type="caution">
    <text evidence="5">The sequence shown here is derived from an EMBL/GenBank/DDBJ whole genome shotgun (WGS) entry which is preliminary data.</text>
</comment>
<comment type="pathway">
    <text evidence="2">Organic acid metabolism; glycolate biosynthesis; glycolate from 2-phosphoglycolate: step 1/1.</text>
</comment>
<dbReference type="Gene3D" id="3.40.50.1000">
    <property type="entry name" value="HAD superfamily/HAD-like"/>
    <property type="match status" value="1"/>
</dbReference>
<dbReference type="EC" id="3.1.3.18" evidence="4"/>
<dbReference type="RefSeq" id="WP_119538236.1">
    <property type="nucleotide sequence ID" value="NZ_QYRN01000001.1"/>
</dbReference>
<comment type="catalytic activity">
    <reaction evidence="1">
        <text>2-phosphoglycolate + H2O = glycolate + phosphate</text>
        <dbReference type="Rhea" id="RHEA:14369"/>
        <dbReference type="ChEBI" id="CHEBI:15377"/>
        <dbReference type="ChEBI" id="CHEBI:29805"/>
        <dbReference type="ChEBI" id="CHEBI:43474"/>
        <dbReference type="ChEBI" id="CHEBI:58033"/>
        <dbReference type="EC" id="3.1.3.18"/>
    </reaction>
</comment>
<dbReference type="OrthoDB" id="9793014at2"/>
<keyword evidence="6" id="KW-1185">Reference proteome</keyword>
<dbReference type="Pfam" id="PF13419">
    <property type="entry name" value="HAD_2"/>
    <property type="match status" value="1"/>
</dbReference>
<evidence type="ECO:0000313" key="6">
    <source>
        <dbReference type="Proteomes" id="UP000265750"/>
    </source>
</evidence>
<dbReference type="InterPro" id="IPR041492">
    <property type="entry name" value="HAD_2"/>
</dbReference>
<evidence type="ECO:0000256" key="3">
    <source>
        <dbReference type="ARBA" id="ARBA00006171"/>
    </source>
</evidence>
<keyword evidence="5" id="KW-0378">Hydrolase</keyword>
<accession>A0A3A1WXY2</accession>
<evidence type="ECO:0000313" key="5">
    <source>
        <dbReference type="EMBL" id="RIY03579.1"/>
    </source>
</evidence>
<reference evidence="6" key="1">
    <citation type="submission" date="2018-09" db="EMBL/GenBank/DDBJ databases">
        <authorList>
            <person name="Tuo L."/>
        </authorList>
    </citation>
    <scope>NUCLEOTIDE SEQUENCE [LARGE SCALE GENOMIC DNA]</scope>
    <source>
        <strain evidence="6">M2BS4Y-1</strain>
    </source>
</reference>
<dbReference type="InterPro" id="IPR036412">
    <property type="entry name" value="HAD-like_sf"/>
</dbReference>
<evidence type="ECO:0000256" key="4">
    <source>
        <dbReference type="ARBA" id="ARBA00013078"/>
    </source>
</evidence>
<evidence type="ECO:0000256" key="2">
    <source>
        <dbReference type="ARBA" id="ARBA00004818"/>
    </source>
</evidence>
<name>A0A3A1WXY2_9HYPH</name>
<dbReference type="InterPro" id="IPR023198">
    <property type="entry name" value="PGP-like_dom2"/>
</dbReference>
<dbReference type="InterPro" id="IPR050155">
    <property type="entry name" value="HAD-like_hydrolase_sf"/>
</dbReference>
<dbReference type="AlphaFoldDB" id="A0A3A1WXY2"/>
<sequence>MSATRPVPLARSAAILQARGRVAVRERPLEGVTVVFDLDGTLVDTAPDLTGALNHCLLAADIAETTLEAVRPQAGHGARAMLAAAYARAGRSADEEELAGQTRRFLAFYCEHIAVASTPFAGAVESLDRMAEAGATLAVCTNKTEALAARLLRELGLAARFAAVCGADTFVARKPDPAHLAGTIARAGGNVHRAVMVGDTDTDMEAALRLDVPSILVGFGYDADRAARRKATAIVSHFDEIDVAFVDRLVRSRLSGEERIDEPRIAHYRQSRSQTARAGATGD</sequence>
<dbReference type="GO" id="GO:0005829">
    <property type="term" value="C:cytosol"/>
    <property type="evidence" value="ECO:0007669"/>
    <property type="project" value="TreeGrafter"/>
</dbReference>
<dbReference type="GO" id="GO:0006281">
    <property type="term" value="P:DNA repair"/>
    <property type="evidence" value="ECO:0007669"/>
    <property type="project" value="TreeGrafter"/>
</dbReference>
<dbReference type="EMBL" id="QYRN01000001">
    <property type="protein sequence ID" value="RIY03579.1"/>
    <property type="molecule type" value="Genomic_DNA"/>
</dbReference>
<comment type="similarity">
    <text evidence="3">Belongs to the HAD-like hydrolase superfamily. CbbY/CbbZ/Gph/YieH family.</text>
</comment>
<dbReference type="SFLD" id="SFLDG01129">
    <property type="entry name" value="C1.5:_HAD__Beta-PGM__Phosphata"/>
    <property type="match status" value="1"/>
</dbReference>
<dbReference type="Proteomes" id="UP000265750">
    <property type="component" value="Unassembled WGS sequence"/>
</dbReference>
<dbReference type="Gene3D" id="1.10.150.240">
    <property type="entry name" value="Putative phosphatase, domain 2"/>
    <property type="match status" value="1"/>
</dbReference>
<proteinExistence type="inferred from homology"/>
<evidence type="ECO:0000256" key="1">
    <source>
        <dbReference type="ARBA" id="ARBA00000830"/>
    </source>
</evidence>
<dbReference type="SFLD" id="SFLDS00003">
    <property type="entry name" value="Haloacid_Dehalogenase"/>
    <property type="match status" value="1"/>
</dbReference>
<dbReference type="SUPFAM" id="SSF56784">
    <property type="entry name" value="HAD-like"/>
    <property type="match status" value="1"/>
</dbReference>
<protein>
    <recommendedName>
        <fullName evidence="4">phosphoglycolate phosphatase</fullName>
        <ecNumber evidence="4">3.1.3.18</ecNumber>
    </recommendedName>
</protein>
<dbReference type="GO" id="GO:0008967">
    <property type="term" value="F:phosphoglycolate phosphatase activity"/>
    <property type="evidence" value="ECO:0007669"/>
    <property type="project" value="UniProtKB-EC"/>
</dbReference>
<organism evidence="5 6">
    <name type="scientific">Aureimonas flava</name>
    <dbReference type="NCBI Taxonomy" id="2320271"/>
    <lineage>
        <taxon>Bacteria</taxon>
        <taxon>Pseudomonadati</taxon>
        <taxon>Pseudomonadota</taxon>
        <taxon>Alphaproteobacteria</taxon>
        <taxon>Hyphomicrobiales</taxon>
        <taxon>Aurantimonadaceae</taxon>
        <taxon>Aureimonas</taxon>
    </lineage>
</organism>
<dbReference type="InterPro" id="IPR023214">
    <property type="entry name" value="HAD_sf"/>
</dbReference>